<dbReference type="KEGG" id="hbl:XJ32_10035"/>
<keyword evidence="6" id="KW-0460">Magnesium</keyword>
<evidence type="ECO:0000313" key="12">
    <source>
        <dbReference type="Proteomes" id="UP000188298"/>
    </source>
</evidence>
<dbReference type="GO" id="GO:0004654">
    <property type="term" value="F:polyribonucleotide nucleotidyltransferase activity"/>
    <property type="evidence" value="ECO:0007669"/>
    <property type="project" value="UniProtKB-UniRule"/>
</dbReference>
<dbReference type="EC" id="2.7.7.8" evidence="2 8"/>
<keyword evidence="4 11" id="KW-0808">Transferase</keyword>
<dbReference type="CDD" id="cd11364">
    <property type="entry name" value="RNase_PH_PNPase_2"/>
    <property type="match status" value="1"/>
</dbReference>
<dbReference type="Pfam" id="PF03726">
    <property type="entry name" value="PNPase"/>
    <property type="match status" value="1"/>
</dbReference>
<dbReference type="FunFam" id="3.30.1370.10:FF:000001">
    <property type="entry name" value="Polyribonucleotide nucleotidyltransferase"/>
    <property type="match status" value="1"/>
</dbReference>
<dbReference type="SUPFAM" id="SSF54791">
    <property type="entry name" value="Eukaryotic type KH-domain (KH-domain type I)"/>
    <property type="match status" value="1"/>
</dbReference>
<dbReference type="PANTHER" id="PTHR11252:SF0">
    <property type="entry name" value="POLYRIBONUCLEOTIDE NUCLEOTIDYLTRANSFERASE 1, MITOCHONDRIAL"/>
    <property type="match status" value="1"/>
</dbReference>
<dbReference type="Proteomes" id="UP000188298">
    <property type="component" value="Chromosome"/>
</dbReference>
<dbReference type="InterPro" id="IPR020568">
    <property type="entry name" value="Ribosomal_Su5_D2-typ_SF"/>
</dbReference>
<dbReference type="RefSeq" id="WP_254422361.1">
    <property type="nucleotide sequence ID" value="NZ_CP019645.1"/>
</dbReference>
<dbReference type="InterPro" id="IPR012162">
    <property type="entry name" value="PNPase"/>
</dbReference>
<accession>A0A1Q2LJ35</accession>
<dbReference type="SUPFAM" id="SSF50249">
    <property type="entry name" value="Nucleic acid-binding proteins"/>
    <property type="match status" value="1"/>
</dbReference>
<evidence type="ECO:0000256" key="9">
    <source>
        <dbReference type="PROSITE-ProRule" id="PRU00117"/>
    </source>
</evidence>
<dbReference type="GO" id="GO:0003723">
    <property type="term" value="F:RNA binding"/>
    <property type="evidence" value="ECO:0007669"/>
    <property type="project" value="UniProtKB-UniRule"/>
</dbReference>
<sequence length="705" mass="78723">MKIIEITNTQTETYILDKYATLADRSVMLKVGGSVLLCSVCVDYENPSSEDFLPLSVQYVEKMYAIGKIPQGFLKKEGKPSDNEILISRLIDRSLRPLFPKDYPYPVQITILVMSYDNKIDICQKAMNLASICLYLSSIPLTQKGILNGIRVMRRDDEFSLCDDLNDLLESKLDLFVSCINNNVSMIEMQSLKTTTQNKDSIIENANEISKDDLLKAINLAKKHIETMSMLYMKHFEPFVLEKREYEGSNKLDLALKESLEKEYTDSIKECLCSMSKTERHTQLIALIKEISQTHNLEREIVAKHVFAIKKEIMRSMILNEGKRADGRALREIREISIESNLLPKTHGSACFTRGQTQALVTCTLGSQNDAQTQEGILTQGKSKIIFHYNFPPFSVGEAYPIGASSRRELGHGNLALKAIESNVANTPHTIRLVSEILQSNGSSSMASVCGASLALLGADIKMHNMVAGIAMGLIYESEERFAILSDIMGLEDFDGDMDFKIAGNEKGFSALQLDIKIHGLSESILNQSLEQAREGILHILSLMRNVEIKPNYELLPQKESFCVPHTSIGEIIGQGGRTIRDIISRFQVSINIDKDEGIVHISANNKDSMQNAKNFILDLLRKKEKKELPYKVGECIEGVVSKQVESGFLVDLAQGGNGILRTISMQEELQIGQALSVRILSCSYGKTELEIIDKKEENAENLGV</sequence>
<dbReference type="SMART" id="SM00322">
    <property type="entry name" value="KH"/>
    <property type="match status" value="1"/>
</dbReference>
<evidence type="ECO:0000259" key="10">
    <source>
        <dbReference type="PROSITE" id="PS50126"/>
    </source>
</evidence>
<evidence type="ECO:0000256" key="8">
    <source>
        <dbReference type="NCBIfam" id="TIGR03591"/>
    </source>
</evidence>
<comment type="similarity">
    <text evidence="1">Belongs to the polyribonucleotide nucleotidyltransferase family.</text>
</comment>
<dbReference type="Gene3D" id="3.30.230.70">
    <property type="entry name" value="GHMP Kinase, N-terminal domain"/>
    <property type="match status" value="2"/>
</dbReference>
<evidence type="ECO:0000256" key="7">
    <source>
        <dbReference type="ARBA" id="ARBA00022884"/>
    </source>
</evidence>
<keyword evidence="3" id="KW-0963">Cytoplasm</keyword>
<dbReference type="Pfam" id="PF01138">
    <property type="entry name" value="RNase_PH"/>
    <property type="match status" value="2"/>
</dbReference>
<dbReference type="GO" id="GO:0000175">
    <property type="term" value="F:3'-5'-RNA exonuclease activity"/>
    <property type="evidence" value="ECO:0007669"/>
    <property type="project" value="TreeGrafter"/>
</dbReference>
<dbReference type="InterPro" id="IPR004088">
    <property type="entry name" value="KH_dom_type_1"/>
</dbReference>
<dbReference type="InterPro" id="IPR001247">
    <property type="entry name" value="ExoRNase_PH_dom1"/>
</dbReference>
<dbReference type="InterPro" id="IPR036345">
    <property type="entry name" value="ExoRNase_PH_dom2_sf"/>
</dbReference>
<dbReference type="PANTHER" id="PTHR11252">
    <property type="entry name" value="POLYRIBONUCLEOTIDE NUCLEOTIDYLTRANSFERASE"/>
    <property type="match status" value="1"/>
</dbReference>
<dbReference type="PROSITE" id="PS50084">
    <property type="entry name" value="KH_TYPE_1"/>
    <property type="match status" value="1"/>
</dbReference>
<dbReference type="NCBIfam" id="NF008805">
    <property type="entry name" value="PRK11824.1"/>
    <property type="match status" value="1"/>
</dbReference>
<dbReference type="NCBIfam" id="TIGR03591">
    <property type="entry name" value="polynuc_phos"/>
    <property type="match status" value="1"/>
</dbReference>
<dbReference type="SMART" id="SM00316">
    <property type="entry name" value="S1"/>
    <property type="match status" value="1"/>
</dbReference>
<evidence type="ECO:0000313" key="11">
    <source>
        <dbReference type="EMBL" id="AQQ60375.1"/>
    </source>
</evidence>
<dbReference type="AlphaFoldDB" id="A0A1Q2LJ35"/>
<dbReference type="PROSITE" id="PS50126">
    <property type="entry name" value="S1"/>
    <property type="match status" value="1"/>
</dbReference>
<dbReference type="EMBL" id="CP019645">
    <property type="protein sequence ID" value="AQQ60375.1"/>
    <property type="molecule type" value="Genomic_DNA"/>
</dbReference>
<dbReference type="GO" id="GO:0005829">
    <property type="term" value="C:cytosol"/>
    <property type="evidence" value="ECO:0007669"/>
    <property type="project" value="TreeGrafter"/>
</dbReference>
<dbReference type="CDD" id="cd02393">
    <property type="entry name" value="KH-I_PNPase"/>
    <property type="match status" value="1"/>
</dbReference>
<protein>
    <recommendedName>
        <fullName evidence="2 8">Polyribonucleotide nucleotidyltransferase</fullName>
        <ecNumber evidence="2 8">2.7.7.8</ecNumber>
    </recommendedName>
</protein>
<evidence type="ECO:0000256" key="5">
    <source>
        <dbReference type="ARBA" id="ARBA00022695"/>
    </source>
</evidence>
<evidence type="ECO:0000256" key="2">
    <source>
        <dbReference type="ARBA" id="ARBA00012416"/>
    </source>
</evidence>
<dbReference type="SUPFAM" id="SSF55666">
    <property type="entry name" value="Ribonuclease PH domain 2-like"/>
    <property type="match status" value="2"/>
</dbReference>
<evidence type="ECO:0000256" key="1">
    <source>
        <dbReference type="ARBA" id="ARBA00007404"/>
    </source>
</evidence>
<keyword evidence="5" id="KW-0548">Nucleotidyltransferase</keyword>
<evidence type="ECO:0000256" key="3">
    <source>
        <dbReference type="ARBA" id="ARBA00022490"/>
    </source>
</evidence>
<organism evidence="11 12">
    <name type="scientific">Helicobacter bilis</name>
    <dbReference type="NCBI Taxonomy" id="37372"/>
    <lineage>
        <taxon>Bacteria</taxon>
        <taxon>Pseudomonadati</taxon>
        <taxon>Campylobacterota</taxon>
        <taxon>Epsilonproteobacteria</taxon>
        <taxon>Campylobacterales</taxon>
        <taxon>Helicobacteraceae</taxon>
        <taxon>Helicobacter</taxon>
    </lineage>
</organism>
<evidence type="ECO:0000256" key="4">
    <source>
        <dbReference type="ARBA" id="ARBA00022679"/>
    </source>
</evidence>
<reference evidence="11 12" key="1">
    <citation type="submission" date="2017-02" db="EMBL/GenBank/DDBJ databases">
        <title>Whole genome sequencing of Helicobacter bilis strain AAQJH.</title>
        <authorList>
            <person name="Conlan S."/>
            <person name="Thomas P.J."/>
            <person name="Mullikin J."/>
            <person name="Palmore T.N."/>
            <person name="Frank K.M."/>
            <person name="Segre J.A."/>
        </authorList>
    </citation>
    <scope>NUCLEOTIDE SEQUENCE [LARGE SCALE GENOMIC DNA]</scope>
    <source>
        <strain evidence="11 12">AAQJH</strain>
    </source>
</reference>
<dbReference type="GO" id="GO:0006396">
    <property type="term" value="P:RNA processing"/>
    <property type="evidence" value="ECO:0007669"/>
    <property type="project" value="InterPro"/>
</dbReference>
<keyword evidence="7 9" id="KW-0694">RNA-binding</keyword>
<dbReference type="Gene3D" id="2.40.50.140">
    <property type="entry name" value="Nucleic acid-binding proteins"/>
    <property type="match status" value="1"/>
</dbReference>
<dbReference type="Pfam" id="PF00013">
    <property type="entry name" value="KH_1"/>
    <property type="match status" value="1"/>
</dbReference>
<dbReference type="InterPro" id="IPR036612">
    <property type="entry name" value="KH_dom_type_1_sf"/>
</dbReference>
<dbReference type="GO" id="GO:0006402">
    <property type="term" value="P:mRNA catabolic process"/>
    <property type="evidence" value="ECO:0007669"/>
    <property type="project" value="UniProtKB-UniRule"/>
</dbReference>
<gene>
    <name evidence="11" type="ORF">XJ32_10035</name>
</gene>
<dbReference type="Gene3D" id="3.30.1370.10">
    <property type="entry name" value="K Homology domain, type 1"/>
    <property type="match status" value="1"/>
</dbReference>
<dbReference type="SUPFAM" id="SSF54211">
    <property type="entry name" value="Ribosomal protein S5 domain 2-like"/>
    <property type="match status" value="2"/>
</dbReference>
<dbReference type="InterPro" id="IPR012340">
    <property type="entry name" value="NA-bd_OB-fold"/>
</dbReference>
<feature type="domain" description="S1 motif" evidence="10">
    <location>
        <begin position="634"/>
        <end position="695"/>
    </location>
</feature>
<dbReference type="InterPro" id="IPR003029">
    <property type="entry name" value="S1_domain"/>
</dbReference>
<proteinExistence type="inferred from homology"/>
<dbReference type="InterPro" id="IPR027408">
    <property type="entry name" value="PNPase/RNase_PH_dom_sf"/>
</dbReference>
<name>A0A1Q2LJ35_9HELI</name>
<evidence type="ECO:0000256" key="6">
    <source>
        <dbReference type="ARBA" id="ARBA00022842"/>
    </source>
</evidence>
<dbReference type="InterPro" id="IPR004087">
    <property type="entry name" value="KH_dom"/>
</dbReference>
<dbReference type="InterPro" id="IPR015848">
    <property type="entry name" value="PNPase_PH_RNA-bd_bac/org-type"/>
</dbReference>